<keyword evidence="13" id="KW-0862">Zinc</keyword>
<dbReference type="Gene3D" id="3.40.630.10">
    <property type="entry name" value="Zn peptidases"/>
    <property type="match status" value="1"/>
</dbReference>
<evidence type="ECO:0000256" key="2">
    <source>
        <dbReference type="ARBA" id="ARBA00004371"/>
    </source>
</evidence>
<dbReference type="GO" id="GO:0006508">
    <property type="term" value="P:proteolysis"/>
    <property type="evidence" value="ECO:0007669"/>
    <property type="project" value="UniProtKB-KW"/>
</dbReference>
<comment type="subunit">
    <text evidence="19">Homodimer. The monomeric form is inactive while the homodimer is active.</text>
</comment>
<evidence type="ECO:0000256" key="1">
    <source>
        <dbReference type="ARBA" id="ARBA00004240"/>
    </source>
</evidence>
<evidence type="ECO:0000256" key="9">
    <source>
        <dbReference type="ARBA" id="ARBA00022723"/>
    </source>
</evidence>
<evidence type="ECO:0000256" key="7">
    <source>
        <dbReference type="ARBA" id="ARBA00022645"/>
    </source>
</evidence>
<keyword evidence="23" id="KW-1185">Reference proteome</keyword>
<dbReference type="InterPro" id="IPR007484">
    <property type="entry name" value="Peptidase_M28"/>
</dbReference>
<evidence type="ECO:0000256" key="5">
    <source>
        <dbReference type="ARBA" id="ARBA00014116"/>
    </source>
</evidence>
<evidence type="ECO:0000256" key="14">
    <source>
        <dbReference type="ARBA" id="ARBA00023034"/>
    </source>
</evidence>
<proteinExistence type="predicted"/>
<evidence type="ECO:0000313" key="22">
    <source>
        <dbReference type="EMBL" id="MRX65145.1"/>
    </source>
</evidence>
<dbReference type="EMBL" id="WKJH01000021">
    <property type="protein sequence ID" value="MRX65145.1"/>
    <property type="molecule type" value="Genomic_DNA"/>
</dbReference>
<keyword evidence="18" id="KW-0458">Lysosome</keyword>
<evidence type="ECO:0000256" key="16">
    <source>
        <dbReference type="ARBA" id="ARBA00023145"/>
    </source>
</evidence>
<name>A0A6I2MRG8_9FLAO</name>
<comment type="subcellular location">
    <subcellularLocation>
        <location evidence="1">Endoplasmic reticulum</location>
    </subcellularLocation>
    <subcellularLocation>
        <location evidence="3">Golgi apparatus</location>
    </subcellularLocation>
    <subcellularLocation>
        <location evidence="2">Lysosome</location>
    </subcellularLocation>
    <subcellularLocation>
        <location evidence="4">Secreted</location>
    </subcellularLocation>
</comment>
<evidence type="ECO:0000256" key="15">
    <source>
        <dbReference type="ARBA" id="ARBA00023049"/>
    </source>
</evidence>
<evidence type="ECO:0000256" key="18">
    <source>
        <dbReference type="ARBA" id="ARBA00023228"/>
    </source>
</evidence>
<evidence type="ECO:0000256" key="4">
    <source>
        <dbReference type="ARBA" id="ARBA00004613"/>
    </source>
</evidence>
<reference evidence="22 23" key="1">
    <citation type="submission" date="2019-11" db="EMBL/GenBank/DDBJ databases">
        <title>Maribacter lutea sp. nov., a marine bacterium isolated from intertidal sand.</title>
        <authorList>
            <person name="Liu A."/>
        </authorList>
    </citation>
    <scope>NUCLEOTIDE SEQUENCE [LARGE SCALE GENOMIC DNA]</scope>
    <source>
        <strain evidence="22 23">RZ05</strain>
    </source>
</reference>
<keyword evidence="17" id="KW-0325">Glycoprotein</keyword>
<sequence length="462" mass="51030">MKFLKYILIVVVVTWQGYAQSEDEKQIKAIYETALTQSKSYDWLNYLSNQIGGRLSGSIQAQQAVDYTKAQLDSMGLDKVWLQPVMVPKWVRGTPEFAYVETAPGITTNLPICALGGSVATPLQGIKANIIEVNGIKDLEVLGADKIKGKIVFFNKPMDPTLISTFESYSGCVGQRYAGAMEAVKYGAVGVIVRSMNLRLDDYPHTGSMGYGDLEVWERIPAAAISTKGAEFLSATLKLSPNANFYFKQSCKVYNDVESFNVIGEIKGSTYPDEIIVVGGHLDSWDLGDGSHDDGAGCVQSMDVLRLLKESGYTPKRTIRVVLFMNEENGLRGGKKYAEVAKNKKEKHVFALESDAGGFSPRGFSFDCSEGDFKKVKSWGPLFEPYLVHMLVKGYSGADIGPLKDDGIVLAGLRPDSQRYFDHHHSEYDTFEHVNKRELELGAAAMSSLVYLFDKYGVEKTK</sequence>
<protein>
    <recommendedName>
        <fullName evidence="5">Carboxypeptidase Q</fullName>
    </recommendedName>
    <alternativeName>
        <fullName evidence="20">Plasma glutamate carboxypeptidase</fullName>
    </alternativeName>
</protein>
<organism evidence="22 23">
    <name type="scientific">Maribacter luteus</name>
    <dbReference type="NCBI Taxonomy" id="2594478"/>
    <lineage>
        <taxon>Bacteria</taxon>
        <taxon>Pseudomonadati</taxon>
        <taxon>Bacteroidota</taxon>
        <taxon>Flavobacteriia</taxon>
        <taxon>Flavobacteriales</taxon>
        <taxon>Flavobacteriaceae</taxon>
        <taxon>Maribacter</taxon>
    </lineage>
</organism>
<dbReference type="GO" id="GO:0004180">
    <property type="term" value="F:carboxypeptidase activity"/>
    <property type="evidence" value="ECO:0007669"/>
    <property type="project" value="UniProtKB-KW"/>
</dbReference>
<keyword evidence="9" id="KW-0479">Metal-binding</keyword>
<evidence type="ECO:0000256" key="17">
    <source>
        <dbReference type="ARBA" id="ARBA00023180"/>
    </source>
</evidence>
<comment type="caution">
    <text evidence="22">The sequence shown here is derived from an EMBL/GenBank/DDBJ whole genome shotgun (WGS) entry which is preliminary data.</text>
</comment>
<dbReference type="AlphaFoldDB" id="A0A6I2MRG8"/>
<dbReference type="Proteomes" id="UP000443153">
    <property type="component" value="Unassembled WGS sequence"/>
</dbReference>
<keyword evidence="12" id="KW-0256">Endoplasmic reticulum</keyword>
<keyword evidence="6" id="KW-0964">Secreted</keyword>
<gene>
    <name evidence="22" type="ORF">GJ691_13350</name>
</gene>
<dbReference type="GO" id="GO:0005764">
    <property type="term" value="C:lysosome"/>
    <property type="evidence" value="ECO:0007669"/>
    <property type="project" value="UniProtKB-SubCell"/>
</dbReference>
<keyword evidence="15" id="KW-0482">Metalloprotease</keyword>
<dbReference type="Pfam" id="PF04389">
    <property type="entry name" value="Peptidase_M28"/>
    <property type="match status" value="1"/>
</dbReference>
<evidence type="ECO:0000313" key="23">
    <source>
        <dbReference type="Proteomes" id="UP000443153"/>
    </source>
</evidence>
<dbReference type="Gene3D" id="3.50.30.30">
    <property type="match status" value="1"/>
</dbReference>
<dbReference type="GO" id="GO:0005576">
    <property type="term" value="C:extracellular region"/>
    <property type="evidence" value="ECO:0007669"/>
    <property type="project" value="UniProtKB-SubCell"/>
</dbReference>
<feature type="domain" description="Peptidase M28" evidence="21">
    <location>
        <begin position="261"/>
        <end position="446"/>
    </location>
</feature>
<dbReference type="InterPro" id="IPR039866">
    <property type="entry name" value="CPQ"/>
</dbReference>
<dbReference type="OrthoDB" id="9769665at2"/>
<keyword evidence="7" id="KW-0121">Carboxypeptidase</keyword>
<evidence type="ECO:0000256" key="8">
    <source>
        <dbReference type="ARBA" id="ARBA00022670"/>
    </source>
</evidence>
<keyword evidence="11 22" id="KW-0378">Hydrolase</keyword>
<evidence type="ECO:0000256" key="11">
    <source>
        <dbReference type="ARBA" id="ARBA00022801"/>
    </source>
</evidence>
<keyword evidence="10" id="KW-0732">Signal</keyword>
<evidence type="ECO:0000256" key="19">
    <source>
        <dbReference type="ARBA" id="ARBA00025833"/>
    </source>
</evidence>
<evidence type="ECO:0000256" key="6">
    <source>
        <dbReference type="ARBA" id="ARBA00022525"/>
    </source>
</evidence>
<dbReference type="SUPFAM" id="SSF53187">
    <property type="entry name" value="Zn-dependent exopeptidases"/>
    <property type="match status" value="1"/>
</dbReference>
<keyword evidence="8" id="KW-0645">Protease</keyword>
<dbReference type="GO" id="GO:0046872">
    <property type="term" value="F:metal ion binding"/>
    <property type="evidence" value="ECO:0007669"/>
    <property type="project" value="UniProtKB-KW"/>
</dbReference>
<evidence type="ECO:0000256" key="12">
    <source>
        <dbReference type="ARBA" id="ARBA00022824"/>
    </source>
</evidence>
<dbReference type="PANTHER" id="PTHR12053:SF3">
    <property type="entry name" value="CARBOXYPEPTIDASE Q"/>
    <property type="match status" value="1"/>
</dbReference>
<dbReference type="GO" id="GO:0070573">
    <property type="term" value="F:metallodipeptidase activity"/>
    <property type="evidence" value="ECO:0007669"/>
    <property type="project" value="InterPro"/>
</dbReference>
<evidence type="ECO:0000259" key="21">
    <source>
        <dbReference type="Pfam" id="PF04389"/>
    </source>
</evidence>
<dbReference type="PANTHER" id="PTHR12053">
    <property type="entry name" value="PROTEASE FAMILY M28 PLASMA GLUTAMATE CARBOXYPEPTIDASE-RELATED"/>
    <property type="match status" value="1"/>
</dbReference>
<dbReference type="RefSeq" id="WP_154367691.1">
    <property type="nucleotide sequence ID" value="NZ_WKJH01000021.1"/>
</dbReference>
<accession>A0A6I2MRG8</accession>
<evidence type="ECO:0000256" key="10">
    <source>
        <dbReference type="ARBA" id="ARBA00022729"/>
    </source>
</evidence>
<evidence type="ECO:0000256" key="3">
    <source>
        <dbReference type="ARBA" id="ARBA00004555"/>
    </source>
</evidence>
<keyword evidence="16" id="KW-0865">Zymogen</keyword>
<keyword evidence="14" id="KW-0333">Golgi apparatus</keyword>
<evidence type="ECO:0000256" key="20">
    <source>
        <dbReference type="ARBA" id="ARBA00033328"/>
    </source>
</evidence>
<evidence type="ECO:0000256" key="13">
    <source>
        <dbReference type="ARBA" id="ARBA00022833"/>
    </source>
</evidence>